<name>A0A1J1HIA1_9DIPT</name>
<dbReference type="Proteomes" id="UP000183832">
    <property type="component" value="Unassembled WGS sequence"/>
</dbReference>
<keyword evidence="2" id="KW-1185">Reference proteome</keyword>
<gene>
    <name evidence="1" type="ORF">CLUMA_CG001600</name>
</gene>
<sequence length="62" mass="7746">MDRNKIPTAFVWDYQNEYKEKTYTEYQKVFEMIRNNVIEMFFYMSIETLHAQIKFSKFRCLS</sequence>
<proteinExistence type="predicted"/>
<dbReference type="EMBL" id="CVRI01000005">
    <property type="protein sequence ID" value="CRK87767.1"/>
    <property type="molecule type" value="Genomic_DNA"/>
</dbReference>
<organism evidence="1 2">
    <name type="scientific">Clunio marinus</name>
    <dbReference type="NCBI Taxonomy" id="568069"/>
    <lineage>
        <taxon>Eukaryota</taxon>
        <taxon>Metazoa</taxon>
        <taxon>Ecdysozoa</taxon>
        <taxon>Arthropoda</taxon>
        <taxon>Hexapoda</taxon>
        <taxon>Insecta</taxon>
        <taxon>Pterygota</taxon>
        <taxon>Neoptera</taxon>
        <taxon>Endopterygota</taxon>
        <taxon>Diptera</taxon>
        <taxon>Nematocera</taxon>
        <taxon>Chironomoidea</taxon>
        <taxon>Chironomidae</taxon>
        <taxon>Clunio</taxon>
    </lineage>
</organism>
<dbReference type="AlphaFoldDB" id="A0A1J1HIA1"/>
<protein>
    <submittedName>
        <fullName evidence="1">CLUMA_CG001600, isoform A</fullName>
    </submittedName>
</protein>
<evidence type="ECO:0000313" key="2">
    <source>
        <dbReference type="Proteomes" id="UP000183832"/>
    </source>
</evidence>
<accession>A0A1J1HIA1</accession>
<reference evidence="1 2" key="1">
    <citation type="submission" date="2015-04" db="EMBL/GenBank/DDBJ databases">
        <authorList>
            <person name="Syromyatnikov M.Y."/>
            <person name="Popov V.N."/>
        </authorList>
    </citation>
    <scope>NUCLEOTIDE SEQUENCE [LARGE SCALE GENOMIC DNA]</scope>
</reference>
<evidence type="ECO:0000313" key="1">
    <source>
        <dbReference type="EMBL" id="CRK87767.1"/>
    </source>
</evidence>